<dbReference type="Gene3D" id="1.10.8.60">
    <property type="match status" value="1"/>
</dbReference>
<organism evidence="8 9">
    <name type="scientific">Ectocarpus siliculosus</name>
    <name type="common">Brown alga</name>
    <name type="synonym">Conferva siliculosa</name>
    <dbReference type="NCBI Taxonomy" id="2880"/>
    <lineage>
        <taxon>Eukaryota</taxon>
        <taxon>Sar</taxon>
        <taxon>Stramenopiles</taxon>
        <taxon>Ochrophyta</taxon>
        <taxon>PX clade</taxon>
        <taxon>Phaeophyceae</taxon>
        <taxon>Ectocarpales</taxon>
        <taxon>Ectocarpaceae</taxon>
        <taxon>Ectocarpus</taxon>
    </lineage>
</organism>
<dbReference type="InterPro" id="IPR016266">
    <property type="entry name" value="POLE2"/>
</dbReference>
<gene>
    <name evidence="8" type="ORF">Esi_0113_0059</name>
</gene>
<evidence type="ECO:0000259" key="7">
    <source>
        <dbReference type="Pfam" id="PF04042"/>
    </source>
</evidence>
<dbReference type="GO" id="GO:0003677">
    <property type="term" value="F:DNA binding"/>
    <property type="evidence" value="ECO:0007669"/>
    <property type="project" value="UniProtKB-UniRule"/>
</dbReference>
<comment type="similarity">
    <text evidence="2 6">Belongs to the DNA polymerase epsilon subunit B family.</text>
</comment>
<dbReference type="eggNOG" id="KOG3818">
    <property type="taxonomic scope" value="Eukaryota"/>
</dbReference>
<dbReference type="OMA" id="FFCEGCF"/>
<dbReference type="STRING" id="2880.D8LD49"/>
<dbReference type="EMBL" id="FN647822">
    <property type="protein sequence ID" value="CBN78416.1"/>
    <property type="molecule type" value="Genomic_DNA"/>
</dbReference>
<dbReference type="AlphaFoldDB" id="D8LD49"/>
<name>D8LD49_ECTSI</name>
<feature type="domain" description="DNA polymerase alpha/delta/epsilon subunit B" evidence="7">
    <location>
        <begin position="277"/>
        <end position="481"/>
    </location>
</feature>
<dbReference type="PANTHER" id="PTHR12708">
    <property type="entry name" value="DNA POLYMERASE EPSILON SUBUNIT B"/>
    <property type="match status" value="1"/>
</dbReference>
<reference evidence="8 9" key="1">
    <citation type="journal article" date="2010" name="Nature">
        <title>The Ectocarpus genome and the independent evolution of multicellularity in brown algae.</title>
        <authorList>
            <person name="Cock J.M."/>
            <person name="Sterck L."/>
            <person name="Rouze P."/>
            <person name="Scornet D."/>
            <person name="Allen A.E."/>
            <person name="Amoutzias G."/>
            <person name="Anthouard V."/>
            <person name="Artiguenave F."/>
            <person name="Aury J.M."/>
            <person name="Badger J.H."/>
            <person name="Beszteri B."/>
            <person name="Billiau K."/>
            <person name="Bonnet E."/>
            <person name="Bothwell J.H."/>
            <person name="Bowler C."/>
            <person name="Boyen C."/>
            <person name="Brownlee C."/>
            <person name="Carrano C.J."/>
            <person name="Charrier B."/>
            <person name="Cho G.Y."/>
            <person name="Coelho S.M."/>
            <person name="Collen J."/>
            <person name="Corre E."/>
            <person name="Da Silva C."/>
            <person name="Delage L."/>
            <person name="Delaroque N."/>
            <person name="Dittami S.M."/>
            <person name="Doulbeau S."/>
            <person name="Elias M."/>
            <person name="Farnham G."/>
            <person name="Gachon C.M."/>
            <person name="Gschloessl B."/>
            <person name="Heesch S."/>
            <person name="Jabbari K."/>
            <person name="Jubin C."/>
            <person name="Kawai H."/>
            <person name="Kimura K."/>
            <person name="Kloareg B."/>
            <person name="Kupper F.C."/>
            <person name="Lang D."/>
            <person name="Le Bail A."/>
            <person name="Leblanc C."/>
            <person name="Lerouge P."/>
            <person name="Lohr M."/>
            <person name="Lopez P.J."/>
            <person name="Martens C."/>
            <person name="Maumus F."/>
            <person name="Michel G."/>
            <person name="Miranda-Saavedra D."/>
            <person name="Morales J."/>
            <person name="Moreau H."/>
            <person name="Motomura T."/>
            <person name="Nagasato C."/>
            <person name="Napoli C.A."/>
            <person name="Nelson D.R."/>
            <person name="Nyvall-Collen P."/>
            <person name="Peters A.F."/>
            <person name="Pommier C."/>
            <person name="Potin P."/>
            <person name="Poulain J."/>
            <person name="Quesneville H."/>
            <person name="Read B."/>
            <person name="Rensing S.A."/>
            <person name="Ritter A."/>
            <person name="Rousvoal S."/>
            <person name="Samanta M."/>
            <person name="Samson G."/>
            <person name="Schroeder D.C."/>
            <person name="Segurens B."/>
            <person name="Strittmatter M."/>
            <person name="Tonon T."/>
            <person name="Tregear J.W."/>
            <person name="Valentin K."/>
            <person name="von Dassow P."/>
            <person name="Yamagishi T."/>
            <person name="Van de Peer Y."/>
            <person name="Wincker P."/>
        </authorList>
    </citation>
    <scope>NUCLEOTIDE SEQUENCE [LARGE SCALE GENOMIC DNA]</scope>
    <source>
        <strain evidence="9">Ec32 / CCAP1310/4</strain>
    </source>
</reference>
<dbReference type="OrthoDB" id="10254730at2759"/>
<keyword evidence="5 6" id="KW-0539">Nucleus</keyword>
<evidence type="ECO:0000313" key="9">
    <source>
        <dbReference type="Proteomes" id="UP000002630"/>
    </source>
</evidence>
<dbReference type="PANTHER" id="PTHR12708:SF0">
    <property type="entry name" value="DNA POLYMERASE EPSILON SUBUNIT 2"/>
    <property type="match status" value="1"/>
</dbReference>
<evidence type="ECO:0000313" key="8">
    <source>
        <dbReference type="EMBL" id="CBN78416.1"/>
    </source>
</evidence>
<evidence type="ECO:0000256" key="2">
    <source>
        <dbReference type="ARBA" id="ARBA00009560"/>
    </source>
</evidence>
<dbReference type="Gene3D" id="3.60.21.50">
    <property type="match status" value="1"/>
</dbReference>
<evidence type="ECO:0000256" key="1">
    <source>
        <dbReference type="ARBA" id="ARBA00004123"/>
    </source>
</evidence>
<dbReference type="InParanoid" id="D8LD49"/>
<dbReference type="GO" id="GO:0006261">
    <property type="term" value="P:DNA-templated DNA replication"/>
    <property type="evidence" value="ECO:0007669"/>
    <property type="project" value="InterPro"/>
</dbReference>
<evidence type="ECO:0000256" key="4">
    <source>
        <dbReference type="ARBA" id="ARBA00023125"/>
    </source>
</evidence>
<dbReference type="GO" id="GO:0042276">
    <property type="term" value="P:error-prone translesion synthesis"/>
    <property type="evidence" value="ECO:0007669"/>
    <property type="project" value="TreeGrafter"/>
</dbReference>
<keyword evidence="9" id="KW-1185">Reference proteome</keyword>
<dbReference type="Pfam" id="PF04042">
    <property type="entry name" value="DNA_pol_E_B"/>
    <property type="match status" value="1"/>
</dbReference>
<dbReference type="FunCoup" id="D8LD49">
    <property type="interactions" value="222"/>
</dbReference>
<dbReference type="Proteomes" id="UP000002630">
    <property type="component" value="Linkage Group LG23"/>
</dbReference>
<dbReference type="GO" id="GO:0008622">
    <property type="term" value="C:epsilon DNA polymerase complex"/>
    <property type="evidence" value="ECO:0007669"/>
    <property type="project" value="UniProtKB-UniRule"/>
</dbReference>
<keyword evidence="4 6" id="KW-0238">DNA-binding</keyword>
<keyword evidence="3 6" id="KW-0235">DNA replication</keyword>
<comment type="subcellular location">
    <subcellularLocation>
        <location evidence="1 6">Nucleus</location>
    </subcellularLocation>
</comment>
<sequence length="518" mass="58313">MSSAQAVFRAFKLQGLGLRADAARAIVRVVEREEGADEAVQAIIRSVKARIERNELSSNVVDVDTVSAVVADLTSREQDLADSSTQMQNAFVRPRLYFDPVRNTLLLEDAGTRKRSMHGPAESKARMYRERFLMVRQRVQRHDLFRPPIIESSRREYIKLSPLDSLVGSADLRWLLGMLTQPEEGKYFLEDEVTRLPLDLSNAHKTEGLFTEHCVVIVEGKMTAGVFQVAMVGFPPIEAREDSLRALGRADLFGTGVNPQQMERMRQLELKATDAMFVIVSDVNLDKPQVMEKLEALFDGFQYAQPPPHFVLMGNFCSSPITHAADSVAQAVARFDSLCKLILKFPDLASSAKFVFVPGPQDPGAGDTLPRPPLPAYFTQSLRENLKHASFATNPCRLRFFTQEMVFFRDDILKKMQRHALFPPSDPDMDVTEHCTKTLLHQGHLCPLPLSARPIHWELDDALSLYPLPHVAVLADRTEQYRWLLNDCCSLNPGSFPSDSSFVVYRPATRTVEFSHVD</sequence>
<protein>
    <recommendedName>
        <fullName evidence="6">DNA polymerase epsilon subunit</fullName>
    </recommendedName>
    <alternativeName>
        <fullName evidence="6">DNA polymerase II subunit 2</fullName>
    </alternativeName>
</protein>
<dbReference type="PIRSF" id="PIRSF000799">
    <property type="entry name" value="DNA_pol_eps_2"/>
    <property type="match status" value="1"/>
</dbReference>
<dbReference type="EMBL" id="FN649748">
    <property type="protein sequence ID" value="CBN78416.1"/>
    <property type="molecule type" value="Genomic_DNA"/>
</dbReference>
<evidence type="ECO:0000256" key="5">
    <source>
        <dbReference type="ARBA" id="ARBA00023242"/>
    </source>
</evidence>
<accession>D8LD49</accession>
<comment type="function">
    <text evidence="6">Participates in DNA repair and in chromosomal DNA replication.</text>
</comment>
<dbReference type="InterPro" id="IPR007185">
    <property type="entry name" value="DNA_pol_a/d/e_bsu"/>
</dbReference>
<evidence type="ECO:0000256" key="3">
    <source>
        <dbReference type="ARBA" id="ARBA00022705"/>
    </source>
</evidence>
<evidence type="ECO:0000256" key="6">
    <source>
        <dbReference type="PIRNR" id="PIRNR000799"/>
    </source>
</evidence>
<proteinExistence type="inferred from homology"/>